<proteinExistence type="predicted"/>
<sequence>MSAYMEKHPEVLMESNEKGKEEVYKGNYAFLMESAPIQKWYLECLVIRWHPQTARTGCPAHSEGALVETEEGGGRCVEAPSGTVRELGLGHVGGVFVVLLIGVLLAAAMGVLEFLWKYKKYASSEEDIGKLMVEDIKFALTCSSSVKEIHKFKRKKLESSQSTMADVNDIRFGYSDFSSG</sequence>
<dbReference type="Proteomes" id="UP001054837">
    <property type="component" value="Unassembled WGS sequence"/>
</dbReference>
<organism evidence="2 3">
    <name type="scientific">Caerostris darwini</name>
    <dbReference type="NCBI Taxonomy" id="1538125"/>
    <lineage>
        <taxon>Eukaryota</taxon>
        <taxon>Metazoa</taxon>
        <taxon>Ecdysozoa</taxon>
        <taxon>Arthropoda</taxon>
        <taxon>Chelicerata</taxon>
        <taxon>Arachnida</taxon>
        <taxon>Araneae</taxon>
        <taxon>Araneomorphae</taxon>
        <taxon>Entelegynae</taxon>
        <taxon>Araneoidea</taxon>
        <taxon>Araneidae</taxon>
        <taxon>Caerostris</taxon>
    </lineage>
</organism>
<name>A0AAV4WA25_9ARAC</name>
<accession>A0AAV4WA25</accession>
<keyword evidence="2" id="KW-0675">Receptor</keyword>
<feature type="transmembrane region" description="Helical" evidence="1">
    <location>
        <begin position="95"/>
        <end position="116"/>
    </location>
</feature>
<evidence type="ECO:0000256" key="1">
    <source>
        <dbReference type="SAM" id="Phobius"/>
    </source>
</evidence>
<keyword evidence="1" id="KW-0812">Transmembrane</keyword>
<gene>
    <name evidence="2" type="primary">Grik2_0</name>
    <name evidence="2" type="ORF">CDAR_197491</name>
</gene>
<keyword evidence="1" id="KW-1133">Transmembrane helix</keyword>
<evidence type="ECO:0000313" key="2">
    <source>
        <dbReference type="EMBL" id="GIY79632.1"/>
    </source>
</evidence>
<dbReference type="AlphaFoldDB" id="A0AAV4WA25"/>
<reference evidence="2 3" key="1">
    <citation type="submission" date="2021-06" db="EMBL/GenBank/DDBJ databases">
        <title>Caerostris darwini draft genome.</title>
        <authorList>
            <person name="Kono N."/>
            <person name="Arakawa K."/>
        </authorList>
    </citation>
    <scope>NUCLEOTIDE SEQUENCE [LARGE SCALE GENOMIC DNA]</scope>
</reference>
<protein>
    <submittedName>
        <fullName evidence="2">Glutamate receptor ionotropic, kainate 2</fullName>
    </submittedName>
</protein>
<dbReference type="Gene3D" id="3.40.190.10">
    <property type="entry name" value="Periplasmic binding protein-like II"/>
    <property type="match status" value="1"/>
</dbReference>
<dbReference type="EMBL" id="BPLQ01014428">
    <property type="protein sequence ID" value="GIY79632.1"/>
    <property type="molecule type" value="Genomic_DNA"/>
</dbReference>
<comment type="caution">
    <text evidence="2">The sequence shown here is derived from an EMBL/GenBank/DDBJ whole genome shotgun (WGS) entry which is preliminary data.</text>
</comment>
<evidence type="ECO:0000313" key="3">
    <source>
        <dbReference type="Proteomes" id="UP001054837"/>
    </source>
</evidence>
<keyword evidence="1" id="KW-0472">Membrane</keyword>
<keyword evidence="3" id="KW-1185">Reference proteome</keyword>